<feature type="compositionally biased region" description="Basic and acidic residues" evidence="10">
    <location>
        <begin position="41"/>
        <end position="58"/>
    </location>
</feature>
<organism evidence="11 12">
    <name type="scientific">Saccharopolyspora montiporae</name>
    <dbReference type="NCBI Taxonomy" id="2781240"/>
    <lineage>
        <taxon>Bacteria</taxon>
        <taxon>Bacillati</taxon>
        <taxon>Actinomycetota</taxon>
        <taxon>Actinomycetes</taxon>
        <taxon>Pseudonocardiales</taxon>
        <taxon>Pseudonocardiaceae</taxon>
        <taxon>Saccharopolyspora</taxon>
    </lineage>
</organism>
<gene>
    <name evidence="9" type="primary">tatA</name>
    <name evidence="11" type="ORF">IQ251_12430</name>
</gene>
<keyword evidence="5 9" id="KW-0653">Protein transport</keyword>
<comment type="function">
    <text evidence="9">Part of the twin-arginine translocation (Tat) system that transports large folded proteins containing a characteristic twin-arginine motif in their signal peptide across membranes. TatA could form the protein-conducting channel of the Tat system.</text>
</comment>
<name>A0A929BBD7_9PSEU</name>
<proteinExistence type="inferred from homology"/>
<evidence type="ECO:0000256" key="3">
    <source>
        <dbReference type="ARBA" id="ARBA00022475"/>
    </source>
</evidence>
<dbReference type="HAMAP" id="MF_00236">
    <property type="entry name" value="TatA_E"/>
    <property type="match status" value="1"/>
</dbReference>
<comment type="similarity">
    <text evidence="9">Belongs to the TatA/E family.</text>
</comment>
<evidence type="ECO:0000256" key="10">
    <source>
        <dbReference type="SAM" id="MobiDB-lite"/>
    </source>
</evidence>
<evidence type="ECO:0000256" key="6">
    <source>
        <dbReference type="ARBA" id="ARBA00022989"/>
    </source>
</evidence>
<comment type="subcellular location">
    <subcellularLocation>
        <location evidence="1 9">Cell membrane</location>
        <topology evidence="1 9">Single-pass membrane protein</topology>
    </subcellularLocation>
</comment>
<evidence type="ECO:0000256" key="9">
    <source>
        <dbReference type="HAMAP-Rule" id="MF_00236"/>
    </source>
</evidence>
<dbReference type="InterPro" id="IPR003369">
    <property type="entry name" value="TatA/B/E"/>
</dbReference>
<comment type="subunit">
    <text evidence="9">The Tat system comprises two distinct complexes: a TatABC complex, containing multiple copies of TatA, TatB and TatC subunits, and a separate TatA complex, containing only TatA subunits. Substrates initially bind to the TatABC complex, which probably triggers association of the separate TatA complex to form the active translocon.</text>
</comment>
<keyword evidence="4 9" id="KW-0812">Transmembrane</keyword>
<keyword evidence="2 9" id="KW-0813">Transport</keyword>
<dbReference type="GO" id="GO:0033281">
    <property type="term" value="C:TAT protein transport complex"/>
    <property type="evidence" value="ECO:0007669"/>
    <property type="project" value="UniProtKB-UniRule"/>
</dbReference>
<dbReference type="RefSeq" id="WP_193928692.1">
    <property type="nucleotide sequence ID" value="NZ_JADEYC010000019.1"/>
</dbReference>
<dbReference type="Gene3D" id="1.20.5.3310">
    <property type="match status" value="1"/>
</dbReference>
<keyword evidence="7 9" id="KW-0811">Translocation</keyword>
<evidence type="ECO:0000313" key="11">
    <source>
        <dbReference type="EMBL" id="MBE9375250.1"/>
    </source>
</evidence>
<dbReference type="InterPro" id="IPR006312">
    <property type="entry name" value="TatA/E"/>
</dbReference>
<dbReference type="PANTHER" id="PTHR42982:SF8">
    <property type="entry name" value="SEC-INDEPENDENT PROTEIN TRANSLOCASE PROTEIN TATA"/>
    <property type="match status" value="1"/>
</dbReference>
<keyword evidence="6 9" id="KW-1133">Transmembrane helix</keyword>
<evidence type="ECO:0000256" key="1">
    <source>
        <dbReference type="ARBA" id="ARBA00004162"/>
    </source>
</evidence>
<keyword evidence="12" id="KW-1185">Reference proteome</keyword>
<evidence type="ECO:0000256" key="8">
    <source>
        <dbReference type="ARBA" id="ARBA00023136"/>
    </source>
</evidence>
<evidence type="ECO:0000256" key="7">
    <source>
        <dbReference type="ARBA" id="ARBA00023010"/>
    </source>
</evidence>
<dbReference type="Pfam" id="PF02416">
    <property type="entry name" value="TatA_B_E"/>
    <property type="match status" value="1"/>
</dbReference>
<sequence>MPGTWEILIVVLVLVAVFGASKLPKMARSLGQSARVLKAEARGLSQDEERAKSERSESADALPAGGGSATDRSGAAAEDETRDKQQN</sequence>
<dbReference type="AlphaFoldDB" id="A0A929BBD7"/>
<evidence type="ECO:0000313" key="12">
    <source>
        <dbReference type="Proteomes" id="UP000598360"/>
    </source>
</evidence>
<evidence type="ECO:0000256" key="4">
    <source>
        <dbReference type="ARBA" id="ARBA00022692"/>
    </source>
</evidence>
<feature type="region of interest" description="Disordered" evidence="10">
    <location>
        <begin position="41"/>
        <end position="87"/>
    </location>
</feature>
<comment type="caution">
    <text evidence="11">The sequence shown here is derived from an EMBL/GenBank/DDBJ whole genome shotgun (WGS) entry which is preliminary data.</text>
</comment>
<dbReference type="GO" id="GO:0043953">
    <property type="term" value="P:protein transport by the Tat complex"/>
    <property type="evidence" value="ECO:0007669"/>
    <property type="project" value="UniProtKB-UniRule"/>
</dbReference>
<evidence type="ECO:0000256" key="5">
    <source>
        <dbReference type="ARBA" id="ARBA00022927"/>
    </source>
</evidence>
<protein>
    <recommendedName>
        <fullName evidence="9">Sec-independent protein translocase protein TatA</fullName>
    </recommendedName>
</protein>
<dbReference type="GO" id="GO:0008320">
    <property type="term" value="F:protein transmembrane transporter activity"/>
    <property type="evidence" value="ECO:0007669"/>
    <property type="project" value="UniProtKB-UniRule"/>
</dbReference>
<evidence type="ECO:0000256" key="2">
    <source>
        <dbReference type="ARBA" id="ARBA00022448"/>
    </source>
</evidence>
<dbReference type="PANTHER" id="PTHR42982">
    <property type="entry name" value="SEC-INDEPENDENT PROTEIN TRANSLOCASE PROTEIN TATA"/>
    <property type="match status" value="1"/>
</dbReference>
<reference evidence="11" key="1">
    <citation type="submission" date="2020-10" db="EMBL/GenBank/DDBJ databases">
        <title>Diversity and distribution of actinomycetes associated with coral in the coast of Hainan.</title>
        <authorList>
            <person name="Li F."/>
        </authorList>
    </citation>
    <scope>NUCLEOTIDE SEQUENCE</scope>
    <source>
        <strain evidence="11">HNM0983</strain>
    </source>
</reference>
<keyword evidence="3 9" id="KW-1003">Cell membrane</keyword>
<dbReference type="Proteomes" id="UP000598360">
    <property type="component" value="Unassembled WGS sequence"/>
</dbReference>
<accession>A0A929BBD7</accession>
<dbReference type="EMBL" id="JADEYC010000019">
    <property type="protein sequence ID" value="MBE9375250.1"/>
    <property type="molecule type" value="Genomic_DNA"/>
</dbReference>
<keyword evidence="8 9" id="KW-0472">Membrane</keyword>